<gene>
    <name evidence="2" type="ORF">Tci_620464</name>
</gene>
<comment type="caution">
    <text evidence="2">The sequence shown here is derived from an EMBL/GenBank/DDBJ whole genome shotgun (WGS) entry which is preliminary data.</text>
</comment>
<dbReference type="EMBL" id="BKCJ010432235">
    <property type="protein sequence ID" value="GFA48492.1"/>
    <property type="molecule type" value="Genomic_DNA"/>
</dbReference>
<protein>
    <submittedName>
        <fullName evidence="2">Uncharacterized protein</fullName>
    </submittedName>
</protein>
<reference evidence="2" key="1">
    <citation type="journal article" date="2019" name="Sci. Rep.">
        <title>Draft genome of Tanacetum cinerariifolium, the natural source of mosquito coil.</title>
        <authorList>
            <person name="Yamashiro T."/>
            <person name="Shiraishi A."/>
            <person name="Satake H."/>
            <person name="Nakayama K."/>
        </authorList>
    </citation>
    <scope>NUCLEOTIDE SEQUENCE</scope>
</reference>
<proteinExistence type="predicted"/>
<evidence type="ECO:0000256" key="1">
    <source>
        <dbReference type="SAM" id="MobiDB-lite"/>
    </source>
</evidence>
<feature type="region of interest" description="Disordered" evidence="1">
    <location>
        <begin position="1"/>
        <end position="139"/>
    </location>
</feature>
<feature type="compositionally biased region" description="Acidic residues" evidence="1">
    <location>
        <begin position="71"/>
        <end position="94"/>
    </location>
</feature>
<organism evidence="2">
    <name type="scientific">Tanacetum cinerariifolium</name>
    <name type="common">Dalmatian daisy</name>
    <name type="synonym">Chrysanthemum cinerariifolium</name>
    <dbReference type="NCBI Taxonomy" id="118510"/>
    <lineage>
        <taxon>Eukaryota</taxon>
        <taxon>Viridiplantae</taxon>
        <taxon>Streptophyta</taxon>
        <taxon>Embryophyta</taxon>
        <taxon>Tracheophyta</taxon>
        <taxon>Spermatophyta</taxon>
        <taxon>Magnoliopsida</taxon>
        <taxon>eudicotyledons</taxon>
        <taxon>Gunneridae</taxon>
        <taxon>Pentapetalae</taxon>
        <taxon>asterids</taxon>
        <taxon>campanulids</taxon>
        <taxon>Asterales</taxon>
        <taxon>Asteraceae</taxon>
        <taxon>Asteroideae</taxon>
        <taxon>Anthemideae</taxon>
        <taxon>Anthemidinae</taxon>
        <taxon>Tanacetum</taxon>
    </lineage>
</organism>
<name>A0A699JQ31_TANCI</name>
<feature type="compositionally biased region" description="Basic and acidic residues" evidence="1">
    <location>
        <begin position="49"/>
        <end position="62"/>
    </location>
</feature>
<dbReference type="AlphaFoldDB" id="A0A699JQ31"/>
<evidence type="ECO:0000313" key="2">
    <source>
        <dbReference type="EMBL" id="GFA48492.1"/>
    </source>
</evidence>
<sequence>MRSQEVLAEVPPSPDYVSSLEHSPSPDYMPGPEEPEQALLSSDYVPEPEYQRGSEENLEGDHANYPANGGDNDDDESSDDDDDDVNEDDEVAKEEEEHLDLTNSTALHAIDPISSAKDKEAFETDESAPTPVPSPRRRTARMYIRPQIPMSDTNEALIAEHASAPTSPTPPPQFYSHTAMLLESEARYAREAWSHSMNYSEAVHAKLQAYREQVNTHEIQIQTWDIRIGSLETLALKAREPARIDDPEDVGSS</sequence>
<accession>A0A699JQ31</accession>